<dbReference type="Proteomes" id="UP000183447">
    <property type="component" value="Unassembled WGS sequence"/>
</dbReference>
<dbReference type="PANTHER" id="PTHR40547:SF1">
    <property type="entry name" value="SLL0298 PROTEIN"/>
    <property type="match status" value="1"/>
</dbReference>
<keyword evidence="1" id="KW-0472">Membrane</keyword>
<keyword evidence="4" id="KW-1185">Reference proteome</keyword>
<organism evidence="3 4">
    <name type="scientific">Devosia enhydra</name>
    <dbReference type="NCBI Taxonomy" id="665118"/>
    <lineage>
        <taxon>Bacteria</taxon>
        <taxon>Pseudomonadati</taxon>
        <taxon>Pseudomonadota</taxon>
        <taxon>Alphaproteobacteria</taxon>
        <taxon>Hyphomicrobiales</taxon>
        <taxon>Devosiaceae</taxon>
        <taxon>Devosia</taxon>
    </lineage>
</organism>
<dbReference type="InterPro" id="IPR018639">
    <property type="entry name" value="DUF2062"/>
</dbReference>
<evidence type="ECO:0000313" key="3">
    <source>
        <dbReference type="EMBL" id="SFZ85202.1"/>
    </source>
</evidence>
<dbReference type="AlphaFoldDB" id="A0A1K2HYS9"/>
<protein>
    <recommendedName>
        <fullName evidence="2">DUF2062 domain-containing protein</fullName>
    </recommendedName>
</protein>
<dbReference type="PANTHER" id="PTHR40547">
    <property type="entry name" value="SLL0298 PROTEIN"/>
    <property type="match status" value="1"/>
</dbReference>
<name>A0A1K2HYS9_9HYPH</name>
<feature type="domain" description="DUF2062" evidence="2">
    <location>
        <begin position="20"/>
        <end position="172"/>
    </location>
</feature>
<sequence length="187" mass="20402">MGSRLERLKEFIWPSMGPKRYTIYLARRAQRLRASPHAIAAGIASGAAVSVFPFIGFHFILGFVLAFFMRGNMLAAAIGTAFGNPFTFPIFFALSYQIGKVILPGDQRTADSIMADANVTDLVAQMFSEGFAGLWPVLHAMIIGAIPVALVTFATFYLVTRTLVTKARKRKAERLALRRASGAASQI</sequence>
<reference evidence="3 4" key="1">
    <citation type="submission" date="2016-11" db="EMBL/GenBank/DDBJ databases">
        <authorList>
            <person name="Jaros S."/>
            <person name="Januszkiewicz K."/>
            <person name="Wedrychowicz H."/>
        </authorList>
    </citation>
    <scope>NUCLEOTIDE SEQUENCE [LARGE SCALE GENOMIC DNA]</scope>
    <source>
        <strain evidence="3 4">ATCC 23634</strain>
    </source>
</reference>
<evidence type="ECO:0000259" key="2">
    <source>
        <dbReference type="Pfam" id="PF09835"/>
    </source>
</evidence>
<dbReference type="EMBL" id="FPKU01000002">
    <property type="protein sequence ID" value="SFZ85202.1"/>
    <property type="molecule type" value="Genomic_DNA"/>
</dbReference>
<keyword evidence="1" id="KW-1133">Transmembrane helix</keyword>
<dbReference type="Pfam" id="PF09835">
    <property type="entry name" value="DUF2062"/>
    <property type="match status" value="1"/>
</dbReference>
<dbReference type="RefSeq" id="WP_072343228.1">
    <property type="nucleotide sequence ID" value="NZ_FPKU01000002.1"/>
</dbReference>
<feature type="transmembrane region" description="Helical" evidence="1">
    <location>
        <begin position="38"/>
        <end position="67"/>
    </location>
</feature>
<feature type="transmembrane region" description="Helical" evidence="1">
    <location>
        <begin position="74"/>
        <end position="98"/>
    </location>
</feature>
<keyword evidence="1" id="KW-0812">Transmembrane</keyword>
<evidence type="ECO:0000313" key="4">
    <source>
        <dbReference type="Proteomes" id="UP000183447"/>
    </source>
</evidence>
<dbReference type="STRING" id="665118.SAMN02983003_2442"/>
<proteinExistence type="predicted"/>
<evidence type="ECO:0000256" key="1">
    <source>
        <dbReference type="SAM" id="Phobius"/>
    </source>
</evidence>
<feature type="transmembrane region" description="Helical" evidence="1">
    <location>
        <begin position="137"/>
        <end position="160"/>
    </location>
</feature>
<accession>A0A1K2HYS9</accession>
<gene>
    <name evidence="3" type="ORF">SAMN02983003_2442</name>
</gene>